<name>A0ACC3ZJH3_COLTU</name>
<proteinExistence type="predicted"/>
<dbReference type="EMBL" id="VUJX02000001">
    <property type="protein sequence ID" value="KAL0944291.1"/>
    <property type="molecule type" value="Genomic_DNA"/>
</dbReference>
<protein>
    <submittedName>
        <fullName evidence="1">Mixed-linked glucanase</fullName>
    </submittedName>
</protein>
<comment type="caution">
    <text evidence="1">The sequence shown here is derived from an EMBL/GenBank/DDBJ whole genome shotgun (WGS) entry which is preliminary data.</text>
</comment>
<reference evidence="1 2" key="1">
    <citation type="journal article" date="2020" name="Phytopathology">
        <title>Genome Sequence Resources of Colletotrichum truncatum, C. plurivorum, C. musicola, and C. sojae: Four Species Pathogenic to Soybean (Glycine max).</title>
        <authorList>
            <person name="Rogerio F."/>
            <person name="Boufleur T.R."/>
            <person name="Ciampi-Guillardi M."/>
            <person name="Sukno S.A."/>
            <person name="Thon M.R."/>
            <person name="Massola Junior N.S."/>
            <person name="Baroncelli R."/>
        </authorList>
    </citation>
    <scope>NUCLEOTIDE SEQUENCE [LARGE SCALE GENOMIC DNA]</scope>
    <source>
        <strain evidence="1 2">CMES1059</strain>
    </source>
</reference>
<organism evidence="1 2">
    <name type="scientific">Colletotrichum truncatum</name>
    <name type="common">Anthracnose fungus</name>
    <name type="synonym">Colletotrichum capsici</name>
    <dbReference type="NCBI Taxonomy" id="5467"/>
    <lineage>
        <taxon>Eukaryota</taxon>
        <taxon>Fungi</taxon>
        <taxon>Dikarya</taxon>
        <taxon>Ascomycota</taxon>
        <taxon>Pezizomycotina</taxon>
        <taxon>Sordariomycetes</taxon>
        <taxon>Hypocreomycetidae</taxon>
        <taxon>Glomerellales</taxon>
        <taxon>Glomerellaceae</taxon>
        <taxon>Colletotrichum</taxon>
        <taxon>Colletotrichum truncatum species complex</taxon>
    </lineage>
</organism>
<gene>
    <name evidence="1" type="ORF">CTRU02_202178</name>
</gene>
<accession>A0ACC3ZJH3</accession>
<keyword evidence="2" id="KW-1185">Reference proteome</keyword>
<dbReference type="Proteomes" id="UP000805649">
    <property type="component" value="Unassembled WGS sequence"/>
</dbReference>
<evidence type="ECO:0000313" key="1">
    <source>
        <dbReference type="EMBL" id="KAL0944291.1"/>
    </source>
</evidence>
<evidence type="ECO:0000313" key="2">
    <source>
        <dbReference type="Proteomes" id="UP000805649"/>
    </source>
</evidence>
<sequence>MAYNLSHSYFGTNFVSGFNWINYPDPSNGFVRYQNQTDALSKGLYSINPVNQAVTLRVDSTNVYGLDEGRPSVRLESKKAYNHGLFIGDFAHMPPSVCGLWPAFWMYGPDWPASGEIDIIEGANQATRNIISGHTTQGCRLPDAPLANGEPLLSDCQSPGTNNNAGCNYLPPSSYQATYGDSFNAVGGGVYALEWTSDAIRIWHWTRQCIPPDVVSKKPDPSTWGLPIALFGTSTCEVDKYFKNMSIVLQTNFCGDYAANIWGRGDDTCNQRAPTCVEYVARNPSAFRNAFWEVNYIDVYERGLANPTSTPEPTTTTTVKITSTIFTTVPNPATMRTQSSTVLNPTTVQAVAPPVSTTDPIVPGREPATIGEYAFLGCYGSATGFRTFGLKVSATDMTLQKCVDICRPGKYAGVRENECYCADTLDPDTRAEADRSLCNIPCPGNSTQFCGGNANISPAPGRLMHLHLHRRAAPANYLLTIYGRVTDETPPPAPPLGDPEPRPQSTFTVVTTVTYTTMIGNSMIPTQHATTILIPGCNKYCGLGGQPDAVNVPMSFTVVPCNACGPNGENQVTLTVPLQTTGTLMTTPPPVYWPTGGPVAPAPPAGGATSSPPTVSINAAPDLHLGWPVCVGVAIAMFRFVLMFV</sequence>